<feature type="compositionally biased region" description="Pro residues" evidence="1">
    <location>
        <begin position="1"/>
        <end position="10"/>
    </location>
</feature>
<evidence type="ECO:0000256" key="1">
    <source>
        <dbReference type="SAM" id="MobiDB-lite"/>
    </source>
</evidence>
<reference evidence="2 3" key="1">
    <citation type="submission" date="2023-01" db="EMBL/GenBank/DDBJ databases">
        <title>Analysis of 21 Apiospora genomes using comparative genomics revels a genus with tremendous synthesis potential of carbohydrate active enzymes and secondary metabolites.</title>
        <authorList>
            <person name="Sorensen T."/>
        </authorList>
    </citation>
    <scope>NUCLEOTIDE SEQUENCE [LARGE SCALE GENOMIC DNA]</scope>
    <source>
        <strain evidence="2 3">CBS 114990</strain>
    </source>
</reference>
<comment type="caution">
    <text evidence="2">The sequence shown here is derived from an EMBL/GenBank/DDBJ whole genome shotgun (WGS) entry which is preliminary data.</text>
</comment>
<feature type="compositionally biased region" description="Acidic residues" evidence="1">
    <location>
        <begin position="84"/>
        <end position="94"/>
    </location>
</feature>
<sequence length="262" mass="29577">MIPEDPPSALPRPYFTPDYTSSSSSGSESEFALKILTDAKPLKKVPDPKNLLFDEVEGDREVQVGLAPQRVIRAHELCHRTAEGEEATENEPPEPLEGPIGYPGILKDTRTDLGWYSKMNRSHFNQDFTLAFDAALNMSIRLEKLAEDMNKYQSYRNRKLILTIIRKIILSCINTGGSEIAKLIHANDFHFDKRFVTALQTMTPGQRRRLRNENGGLWVLELLEVIRQARRQNLYPKLHVVLSLLDPIKATAVEPWGDGGAA</sequence>
<feature type="region of interest" description="Disordered" evidence="1">
    <location>
        <begin position="82"/>
        <end position="103"/>
    </location>
</feature>
<keyword evidence="3" id="KW-1185">Reference proteome</keyword>
<dbReference type="Proteomes" id="UP001433268">
    <property type="component" value="Unassembled WGS sequence"/>
</dbReference>
<protein>
    <submittedName>
        <fullName evidence="2">Uncharacterized protein</fullName>
    </submittedName>
</protein>
<dbReference type="RefSeq" id="XP_066667159.1">
    <property type="nucleotide sequence ID" value="XM_066811817.1"/>
</dbReference>
<proteinExistence type="predicted"/>
<accession>A0ABR1WBZ1</accession>
<evidence type="ECO:0000313" key="3">
    <source>
        <dbReference type="Proteomes" id="UP001433268"/>
    </source>
</evidence>
<evidence type="ECO:0000313" key="2">
    <source>
        <dbReference type="EMBL" id="KAK8079684.1"/>
    </source>
</evidence>
<organism evidence="2 3">
    <name type="scientific">Apiospora hydei</name>
    <dbReference type="NCBI Taxonomy" id="1337664"/>
    <lineage>
        <taxon>Eukaryota</taxon>
        <taxon>Fungi</taxon>
        <taxon>Dikarya</taxon>
        <taxon>Ascomycota</taxon>
        <taxon>Pezizomycotina</taxon>
        <taxon>Sordariomycetes</taxon>
        <taxon>Xylariomycetidae</taxon>
        <taxon>Amphisphaeriales</taxon>
        <taxon>Apiosporaceae</taxon>
        <taxon>Apiospora</taxon>
    </lineage>
</organism>
<dbReference type="EMBL" id="JAQQWN010000006">
    <property type="protein sequence ID" value="KAK8079684.1"/>
    <property type="molecule type" value="Genomic_DNA"/>
</dbReference>
<dbReference type="GeneID" id="92044877"/>
<feature type="region of interest" description="Disordered" evidence="1">
    <location>
        <begin position="1"/>
        <end position="28"/>
    </location>
</feature>
<name>A0ABR1WBZ1_9PEZI</name>
<gene>
    <name evidence="2" type="ORF">PG997_007502</name>
</gene>